<reference evidence="2" key="1">
    <citation type="submission" date="2024-07" db="EMBL/GenBank/DDBJ databases">
        <title>Complete genome sequences of cellulolytic bacteria, Kitasatospora sp. CMC57 and Streptomyces sp. CMC78, isolated from Japanese agricultural soil.</title>
        <authorList>
            <person name="Hashimoto T."/>
            <person name="Ito M."/>
            <person name="Iwamoto M."/>
            <person name="Fukahori D."/>
            <person name="Shoda T."/>
            <person name="Sakoda M."/>
            <person name="Morohoshi T."/>
            <person name="Mitsuboshi M."/>
            <person name="Nishizawa T."/>
        </authorList>
    </citation>
    <scope>NUCLEOTIDE SEQUENCE</scope>
    <source>
        <strain evidence="2">CMC57</strain>
    </source>
</reference>
<dbReference type="AlphaFoldDB" id="A0AB33JPL5"/>
<feature type="transmembrane region" description="Helical" evidence="1">
    <location>
        <begin position="12"/>
        <end position="30"/>
    </location>
</feature>
<dbReference type="RefSeq" id="WP_407987317.1">
    <property type="nucleotide sequence ID" value="NZ_AP035881.2"/>
</dbReference>
<dbReference type="EMBL" id="AP035881">
    <property type="protein sequence ID" value="BFP44743.1"/>
    <property type="molecule type" value="Genomic_DNA"/>
</dbReference>
<sequence length="143" mass="14847">MRVRRTDDGSIGLFVAICAAGLVLMIGVVLEAGGRLRAIETADARAQEAARVIGQQLDEAALLRGDGFLLARDVAAARGAADAYLQPYGLHAEVGFVGGRTVVVDIRASYRTTLLGAIAVRSLDVHGHGSATLVHGVKEAETA</sequence>
<protein>
    <recommendedName>
        <fullName evidence="3">Flp pilus-assembly TadG-like N-terminal domain-containing protein</fullName>
    </recommendedName>
</protein>
<proteinExistence type="predicted"/>
<accession>A0AB33JPL5</accession>
<evidence type="ECO:0008006" key="3">
    <source>
        <dbReference type="Google" id="ProtNLM"/>
    </source>
</evidence>
<name>A0AB33JPL5_9ACTN</name>
<keyword evidence="1" id="KW-0812">Transmembrane</keyword>
<organism evidence="2">
    <name type="scientific">Kitasatospora sp. CMC57</name>
    <dbReference type="NCBI Taxonomy" id="3231513"/>
    <lineage>
        <taxon>Bacteria</taxon>
        <taxon>Bacillati</taxon>
        <taxon>Actinomycetota</taxon>
        <taxon>Actinomycetes</taxon>
        <taxon>Kitasatosporales</taxon>
        <taxon>Streptomycetaceae</taxon>
        <taxon>Kitasatospora</taxon>
    </lineage>
</organism>
<keyword evidence="1" id="KW-0472">Membrane</keyword>
<evidence type="ECO:0000313" key="2">
    <source>
        <dbReference type="EMBL" id="BFP44743.1"/>
    </source>
</evidence>
<keyword evidence="1" id="KW-1133">Transmembrane helix</keyword>
<gene>
    <name evidence="2" type="ORF">KCMC57_11110</name>
</gene>
<evidence type="ECO:0000256" key="1">
    <source>
        <dbReference type="SAM" id="Phobius"/>
    </source>
</evidence>